<gene>
    <name evidence="3" type="ORF">EV356DRAFT_120429</name>
</gene>
<dbReference type="PANTHER" id="PTHR43194:SF2">
    <property type="entry name" value="PEROXISOMAL MEMBRANE PROTEIN LPX1"/>
    <property type="match status" value="1"/>
</dbReference>
<sequence>MQSDNYSLETLQIATSSGPLELLACLPHQPKQQRPLLFLHGAHCAAACFKILLPLMARAGYASYALSLRGHGKSWQPSTFAFHVLTSIDSYVADAQAGLDFLTAEYPDTPAVVVGHSMGGGVWQRALSLRPDAPVAGLVLLASAPLSGGGLDVARNWQAAQAQARKSEEQPSTGPPASTDQGWLPWLLSFVPSLKLDTGIETPAQVRSKFFSAGASDKVVEGWMRDSKGRLESVRVSIESFWPLADAGAVLAGITSMPSGRKVLCVSAEKDALVSSEVSRQNFEAYRSICQGEEEVLQAELSASAHHVMLDVARERCATLIINWLEGRSV</sequence>
<evidence type="ECO:0000256" key="1">
    <source>
        <dbReference type="SAM" id="MobiDB-lite"/>
    </source>
</evidence>
<dbReference type="SUPFAM" id="SSF53474">
    <property type="entry name" value="alpha/beta-Hydrolases"/>
    <property type="match status" value="1"/>
</dbReference>
<organism evidence="3 4">
    <name type="scientific">Viridothelium virens</name>
    <name type="common">Speckled blister lichen</name>
    <name type="synonym">Trypethelium virens</name>
    <dbReference type="NCBI Taxonomy" id="1048519"/>
    <lineage>
        <taxon>Eukaryota</taxon>
        <taxon>Fungi</taxon>
        <taxon>Dikarya</taxon>
        <taxon>Ascomycota</taxon>
        <taxon>Pezizomycotina</taxon>
        <taxon>Dothideomycetes</taxon>
        <taxon>Dothideomycetes incertae sedis</taxon>
        <taxon>Trypetheliales</taxon>
        <taxon>Trypetheliaceae</taxon>
        <taxon>Viridothelium</taxon>
    </lineage>
</organism>
<evidence type="ECO:0000313" key="4">
    <source>
        <dbReference type="Proteomes" id="UP000800092"/>
    </source>
</evidence>
<dbReference type="InterPro" id="IPR029058">
    <property type="entry name" value="AB_hydrolase_fold"/>
</dbReference>
<dbReference type="PANTHER" id="PTHR43194">
    <property type="entry name" value="HYDROLASE ALPHA/BETA FOLD FAMILY"/>
    <property type="match status" value="1"/>
</dbReference>
<feature type="domain" description="Serine aminopeptidase S33" evidence="2">
    <location>
        <begin position="35"/>
        <end position="160"/>
    </location>
</feature>
<keyword evidence="4" id="KW-1185">Reference proteome</keyword>
<feature type="region of interest" description="Disordered" evidence="1">
    <location>
        <begin position="162"/>
        <end position="181"/>
    </location>
</feature>
<accession>A0A6A6HBT5</accession>
<dbReference type="InterPro" id="IPR022742">
    <property type="entry name" value="Hydrolase_4"/>
</dbReference>
<dbReference type="GO" id="GO:0016787">
    <property type="term" value="F:hydrolase activity"/>
    <property type="evidence" value="ECO:0007669"/>
    <property type="project" value="UniProtKB-KW"/>
</dbReference>
<reference evidence="3" key="1">
    <citation type="journal article" date="2020" name="Stud. Mycol.">
        <title>101 Dothideomycetes genomes: a test case for predicting lifestyles and emergence of pathogens.</title>
        <authorList>
            <person name="Haridas S."/>
            <person name="Albert R."/>
            <person name="Binder M."/>
            <person name="Bloem J."/>
            <person name="Labutti K."/>
            <person name="Salamov A."/>
            <person name="Andreopoulos B."/>
            <person name="Baker S."/>
            <person name="Barry K."/>
            <person name="Bills G."/>
            <person name="Bluhm B."/>
            <person name="Cannon C."/>
            <person name="Castanera R."/>
            <person name="Culley D."/>
            <person name="Daum C."/>
            <person name="Ezra D."/>
            <person name="Gonzalez J."/>
            <person name="Henrissat B."/>
            <person name="Kuo A."/>
            <person name="Liang C."/>
            <person name="Lipzen A."/>
            <person name="Lutzoni F."/>
            <person name="Magnuson J."/>
            <person name="Mondo S."/>
            <person name="Nolan M."/>
            <person name="Ohm R."/>
            <person name="Pangilinan J."/>
            <person name="Park H.-J."/>
            <person name="Ramirez L."/>
            <person name="Alfaro M."/>
            <person name="Sun H."/>
            <person name="Tritt A."/>
            <person name="Yoshinaga Y."/>
            <person name="Zwiers L.-H."/>
            <person name="Turgeon B."/>
            <person name="Goodwin S."/>
            <person name="Spatafora J."/>
            <person name="Crous P."/>
            <person name="Grigoriev I."/>
        </authorList>
    </citation>
    <scope>NUCLEOTIDE SEQUENCE</scope>
    <source>
        <strain evidence="3">Tuck. ex Michener</strain>
    </source>
</reference>
<dbReference type="Proteomes" id="UP000800092">
    <property type="component" value="Unassembled WGS sequence"/>
</dbReference>
<dbReference type="EMBL" id="ML991791">
    <property type="protein sequence ID" value="KAF2235507.1"/>
    <property type="molecule type" value="Genomic_DNA"/>
</dbReference>
<evidence type="ECO:0000313" key="3">
    <source>
        <dbReference type="EMBL" id="KAF2235507.1"/>
    </source>
</evidence>
<dbReference type="Gene3D" id="3.40.50.1820">
    <property type="entry name" value="alpha/beta hydrolase"/>
    <property type="match status" value="1"/>
</dbReference>
<dbReference type="InterPro" id="IPR050228">
    <property type="entry name" value="Carboxylesterase_BioH"/>
</dbReference>
<name>A0A6A6HBT5_VIRVR</name>
<evidence type="ECO:0000259" key="2">
    <source>
        <dbReference type="Pfam" id="PF12146"/>
    </source>
</evidence>
<proteinExistence type="predicted"/>
<dbReference type="OrthoDB" id="8119704at2759"/>
<feature type="compositionally biased region" description="Polar residues" evidence="1">
    <location>
        <begin position="170"/>
        <end position="181"/>
    </location>
</feature>
<dbReference type="Pfam" id="PF12146">
    <property type="entry name" value="Hydrolase_4"/>
    <property type="match status" value="1"/>
</dbReference>
<dbReference type="AlphaFoldDB" id="A0A6A6HBT5"/>
<protein>
    <submittedName>
        <fullName evidence="3">Alpha/beta-hydrolase</fullName>
    </submittedName>
</protein>
<keyword evidence="3" id="KW-0378">Hydrolase</keyword>